<organism evidence="2 3">
    <name type="scientific">Salix suchowensis</name>
    <dbReference type="NCBI Taxonomy" id="1278906"/>
    <lineage>
        <taxon>Eukaryota</taxon>
        <taxon>Viridiplantae</taxon>
        <taxon>Streptophyta</taxon>
        <taxon>Embryophyta</taxon>
        <taxon>Tracheophyta</taxon>
        <taxon>Spermatophyta</taxon>
        <taxon>Magnoliopsida</taxon>
        <taxon>eudicotyledons</taxon>
        <taxon>Gunneridae</taxon>
        <taxon>Pentapetalae</taxon>
        <taxon>rosids</taxon>
        <taxon>fabids</taxon>
        <taxon>Malpighiales</taxon>
        <taxon>Salicaceae</taxon>
        <taxon>Saliceae</taxon>
        <taxon>Salix</taxon>
    </lineage>
</organism>
<evidence type="ECO:0000313" key="2">
    <source>
        <dbReference type="EMBL" id="KAJ6392397.1"/>
    </source>
</evidence>
<feature type="compositionally biased region" description="Acidic residues" evidence="1">
    <location>
        <begin position="32"/>
        <end position="49"/>
    </location>
</feature>
<proteinExistence type="predicted"/>
<feature type="region of interest" description="Disordered" evidence="1">
    <location>
        <begin position="12"/>
        <end position="85"/>
    </location>
</feature>
<feature type="compositionally biased region" description="Basic and acidic residues" evidence="1">
    <location>
        <begin position="12"/>
        <end position="22"/>
    </location>
</feature>
<dbReference type="Proteomes" id="UP001141253">
    <property type="component" value="Chromosome 2"/>
</dbReference>
<reference evidence="2" key="2">
    <citation type="journal article" date="2023" name="Int. J. Mol. Sci.">
        <title>De Novo Assembly and Annotation of 11 Diverse Shrub Willow (Salix) Genomes Reveals Novel Gene Organization in Sex-Linked Regions.</title>
        <authorList>
            <person name="Hyden B."/>
            <person name="Feng K."/>
            <person name="Yates T.B."/>
            <person name="Jawdy S."/>
            <person name="Cereghino C."/>
            <person name="Smart L.B."/>
            <person name="Muchero W."/>
        </authorList>
    </citation>
    <scope>NUCLEOTIDE SEQUENCE</scope>
    <source>
        <tissue evidence="2">Shoot tip</tissue>
    </source>
</reference>
<comment type="caution">
    <text evidence="2">The sequence shown here is derived from an EMBL/GenBank/DDBJ whole genome shotgun (WGS) entry which is preliminary data.</text>
</comment>
<accession>A0ABQ9BYW1</accession>
<sequence length="85" mass="9374">MRTRHTCICEDSEAKAKKDSGPRKYGKGYDAVGDDVLGEDEPELSDPGDDGYQNGPQEKDQFNGTGMDYDGITNEEPELEEILSD</sequence>
<dbReference type="EMBL" id="JAPFFI010000006">
    <property type="protein sequence ID" value="KAJ6392397.1"/>
    <property type="molecule type" value="Genomic_DNA"/>
</dbReference>
<evidence type="ECO:0000313" key="3">
    <source>
        <dbReference type="Proteomes" id="UP001141253"/>
    </source>
</evidence>
<keyword evidence="3" id="KW-1185">Reference proteome</keyword>
<name>A0ABQ9BYW1_9ROSI</name>
<reference evidence="2" key="1">
    <citation type="submission" date="2022-10" db="EMBL/GenBank/DDBJ databases">
        <authorList>
            <person name="Hyden B.L."/>
            <person name="Feng K."/>
            <person name="Yates T."/>
            <person name="Jawdy S."/>
            <person name="Smart L.B."/>
            <person name="Muchero W."/>
        </authorList>
    </citation>
    <scope>NUCLEOTIDE SEQUENCE</scope>
    <source>
        <tissue evidence="2">Shoot tip</tissue>
    </source>
</reference>
<gene>
    <name evidence="2" type="ORF">OIU77_026207</name>
</gene>
<evidence type="ECO:0000256" key="1">
    <source>
        <dbReference type="SAM" id="MobiDB-lite"/>
    </source>
</evidence>
<feature type="compositionally biased region" description="Acidic residues" evidence="1">
    <location>
        <begin position="73"/>
        <end position="85"/>
    </location>
</feature>
<protein>
    <submittedName>
        <fullName evidence="2">Uncharacterized protein</fullName>
    </submittedName>
</protein>